<feature type="signal peptide" evidence="2">
    <location>
        <begin position="1"/>
        <end position="31"/>
    </location>
</feature>
<dbReference type="InterPro" id="IPR028994">
    <property type="entry name" value="Integrin_alpha_N"/>
</dbReference>
<dbReference type="KEGG" id="sgj:IAG43_00610"/>
<dbReference type="RefSeq" id="WP_187738774.1">
    <property type="nucleotide sequence ID" value="NZ_CP060825.1"/>
</dbReference>
<keyword evidence="4" id="KW-1185">Reference proteome</keyword>
<dbReference type="AlphaFoldDB" id="A0A7H0HM01"/>
<dbReference type="Gene3D" id="2.115.10.10">
    <property type="entry name" value="Tachylectin 2"/>
    <property type="match status" value="1"/>
</dbReference>
<reference evidence="3 4" key="1">
    <citation type="submission" date="2020-08" db="EMBL/GenBank/DDBJ databases">
        <title>A novel species.</title>
        <authorList>
            <person name="Gao J."/>
        </authorList>
    </citation>
    <scope>NUCLEOTIDE SEQUENCE [LARGE SCALE GENOMIC DNA]</scope>
    <source>
        <strain evidence="3 4">CRPJ-33</strain>
    </source>
</reference>
<gene>
    <name evidence="3" type="ORF">IAG43_00610</name>
</gene>
<accession>A0A7H0HM01</accession>
<dbReference type="PROSITE" id="PS51318">
    <property type="entry name" value="TAT"/>
    <property type="match status" value="1"/>
</dbReference>
<feature type="chain" id="PRO_5028946248" evidence="2">
    <location>
        <begin position="32"/>
        <end position="288"/>
    </location>
</feature>
<evidence type="ECO:0000313" key="4">
    <source>
        <dbReference type="Proteomes" id="UP000516230"/>
    </source>
</evidence>
<dbReference type="EMBL" id="CP060825">
    <property type="protein sequence ID" value="QNP61567.1"/>
    <property type="molecule type" value="Genomic_DNA"/>
</dbReference>
<dbReference type="InterPro" id="IPR006311">
    <property type="entry name" value="TAT_signal"/>
</dbReference>
<sequence length="288" mass="30791">MIDRRRNTLRGVLVATATALALALTAQNAAATGGAAPAGETRTPSFSMKGVHRQTAEPYLYFTDRAGGFAPGRHVAVGYGTFADSVDVDNDRDGWSDGTWNLYKDGTLDYSWIDDRLAYHSKQVGTGWDTYTEVLSPGNLGGAREADLVGRDGDGVLWLHLARPDGTLTARHRVGGGWGRYTQLAGQGDLTGDGRPDVVARDGSGVLWLHRGTGDRAQPFAPRTRVGGGWNAYDRLLSVGDLDADGTPDLIARTPDGVLLRYSGTGTDAEIFAEPVVIGRGYHVYDLL</sequence>
<dbReference type="Pfam" id="PF13517">
    <property type="entry name" value="FG-GAP_3"/>
    <property type="match status" value="1"/>
</dbReference>
<protein>
    <submittedName>
        <fullName evidence="3">VCBS repeat-containing protein</fullName>
    </submittedName>
</protein>
<evidence type="ECO:0000256" key="2">
    <source>
        <dbReference type="SAM" id="SignalP"/>
    </source>
</evidence>
<organism evidence="3 4">
    <name type="scientific">Streptomyces genisteinicus</name>
    <dbReference type="NCBI Taxonomy" id="2768068"/>
    <lineage>
        <taxon>Bacteria</taxon>
        <taxon>Bacillati</taxon>
        <taxon>Actinomycetota</taxon>
        <taxon>Actinomycetes</taxon>
        <taxon>Kitasatosporales</taxon>
        <taxon>Streptomycetaceae</taxon>
        <taxon>Streptomyces</taxon>
    </lineage>
</organism>
<dbReference type="InterPro" id="IPR013517">
    <property type="entry name" value="FG-GAP"/>
</dbReference>
<dbReference type="Proteomes" id="UP000516230">
    <property type="component" value="Chromosome"/>
</dbReference>
<name>A0A7H0HM01_9ACTN</name>
<keyword evidence="1 2" id="KW-0732">Signal</keyword>
<proteinExistence type="predicted"/>
<evidence type="ECO:0000256" key="1">
    <source>
        <dbReference type="ARBA" id="ARBA00022729"/>
    </source>
</evidence>
<dbReference type="SUPFAM" id="SSF69318">
    <property type="entry name" value="Integrin alpha N-terminal domain"/>
    <property type="match status" value="1"/>
</dbReference>
<evidence type="ECO:0000313" key="3">
    <source>
        <dbReference type="EMBL" id="QNP61567.1"/>
    </source>
</evidence>